<evidence type="ECO:0000256" key="1">
    <source>
        <dbReference type="SAM" id="MobiDB-lite"/>
    </source>
</evidence>
<dbReference type="AlphaFoldDB" id="A0A2T3YS43"/>
<dbReference type="Proteomes" id="UP000240493">
    <property type="component" value="Unassembled WGS sequence"/>
</dbReference>
<feature type="compositionally biased region" description="Basic and acidic residues" evidence="1">
    <location>
        <begin position="1"/>
        <end position="16"/>
    </location>
</feature>
<sequence>MSEPHHLSPMSSEHRNLSSPPNSPTSDGEYSEYSSTSSSLRGPPYTPEELGAIFLDFYTFLTTLHYDPAELKVPPPGGWPGMTPELCAHFKSNFAIEVLRHLPYFDSRCREFVHYKSKLIDYTSFTRENFEEARARDEDEEITDYDGNPMDMAHVFRIANGRESGGRLLFLNVRDGLLTEDWIRCDGLGPMDVNEYFGRLKESYRRLQVIPCPGRTTLVEPNVDDRGDKITKEQVCAQTEKWCTELDVQYIKQIYRHYGWPDAFRRDKSTAAIDELMSSMVEQREAWEKPLPEWLSEPWNY</sequence>
<protein>
    <submittedName>
        <fullName evidence="2">Uncharacterized protein</fullName>
    </submittedName>
</protein>
<accession>A0A2T3YS43</accession>
<name>A0A2T3YS43_TRIA4</name>
<feature type="region of interest" description="Disordered" evidence="1">
    <location>
        <begin position="1"/>
        <end position="43"/>
    </location>
</feature>
<evidence type="ECO:0000313" key="2">
    <source>
        <dbReference type="EMBL" id="PTB35326.1"/>
    </source>
</evidence>
<keyword evidence="3" id="KW-1185">Reference proteome</keyword>
<feature type="compositionally biased region" description="Low complexity" evidence="1">
    <location>
        <begin position="25"/>
        <end position="39"/>
    </location>
</feature>
<proteinExistence type="predicted"/>
<dbReference type="EMBL" id="KZ679277">
    <property type="protein sequence ID" value="PTB35326.1"/>
    <property type="molecule type" value="Genomic_DNA"/>
</dbReference>
<dbReference type="STRING" id="1042311.A0A2T3YS43"/>
<evidence type="ECO:0000313" key="3">
    <source>
        <dbReference type="Proteomes" id="UP000240493"/>
    </source>
</evidence>
<organism evidence="2 3">
    <name type="scientific">Trichoderma asperellum (strain ATCC 204424 / CBS 433.97 / NBRC 101777)</name>
    <dbReference type="NCBI Taxonomy" id="1042311"/>
    <lineage>
        <taxon>Eukaryota</taxon>
        <taxon>Fungi</taxon>
        <taxon>Dikarya</taxon>
        <taxon>Ascomycota</taxon>
        <taxon>Pezizomycotina</taxon>
        <taxon>Sordariomycetes</taxon>
        <taxon>Hypocreomycetidae</taxon>
        <taxon>Hypocreales</taxon>
        <taxon>Hypocreaceae</taxon>
        <taxon>Trichoderma</taxon>
    </lineage>
</organism>
<reference evidence="2 3" key="1">
    <citation type="submission" date="2016-07" db="EMBL/GenBank/DDBJ databases">
        <title>Multiple horizontal gene transfer events from other fungi enriched the ability of initially mycotrophic Trichoderma (Ascomycota) to feed on dead plant biomass.</title>
        <authorList>
            <consortium name="DOE Joint Genome Institute"/>
            <person name="Aerts A."/>
            <person name="Atanasova L."/>
            <person name="Chenthamara K."/>
            <person name="Zhang J."/>
            <person name="Grujic M."/>
            <person name="Henrissat B."/>
            <person name="Kuo A."/>
            <person name="Salamov A."/>
            <person name="Lipzen A."/>
            <person name="Labutti K."/>
            <person name="Barry K."/>
            <person name="Miao Y."/>
            <person name="Rahimi M.J."/>
            <person name="Shen Q."/>
            <person name="Grigoriev I.V."/>
            <person name="Kubicek C.P."/>
            <person name="Druzhinina I.S."/>
        </authorList>
    </citation>
    <scope>NUCLEOTIDE SEQUENCE [LARGE SCALE GENOMIC DNA]</scope>
    <source>
        <strain evidence="2 3">CBS 433.97</strain>
    </source>
</reference>
<dbReference type="OrthoDB" id="5343383at2759"/>
<gene>
    <name evidence="2" type="ORF">M441DRAFT_62940</name>
</gene>